<evidence type="ECO:0000256" key="4">
    <source>
        <dbReference type="SAM" id="Phobius"/>
    </source>
</evidence>
<feature type="transmembrane region" description="Helical" evidence="4">
    <location>
        <begin position="357"/>
        <end position="378"/>
    </location>
</feature>
<evidence type="ECO:0000256" key="3">
    <source>
        <dbReference type="SAM" id="MobiDB-lite"/>
    </source>
</evidence>
<keyword evidence="4" id="KW-1133">Transmembrane helix</keyword>
<feature type="transmembrane region" description="Helical" evidence="4">
    <location>
        <begin position="290"/>
        <end position="312"/>
    </location>
</feature>
<accession>A0ABW8SIL0</accession>
<organism evidence="5 6">
    <name type="scientific">Candidatus Clostridium eludens</name>
    <dbReference type="NCBI Taxonomy" id="3381663"/>
    <lineage>
        <taxon>Bacteria</taxon>
        <taxon>Bacillati</taxon>
        <taxon>Bacillota</taxon>
        <taxon>Clostridia</taxon>
        <taxon>Eubacteriales</taxon>
        <taxon>Clostridiaceae</taxon>
        <taxon>Clostridium</taxon>
    </lineage>
</organism>
<comment type="caution">
    <text evidence="5">The sequence shown here is derived from an EMBL/GenBank/DDBJ whole genome shotgun (WGS) entry which is preliminary data.</text>
</comment>
<keyword evidence="2 4" id="KW-0472">Membrane</keyword>
<comment type="similarity">
    <text evidence="1">Belongs to the GerABKA family.</text>
</comment>
<feature type="region of interest" description="Disordered" evidence="3">
    <location>
        <begin position="475"/>
        <end position="496"/>
    </location>
</feature>
<dbReference type="RefSeq" id="WP_406791305.1">
    <property type="nucleotide sequence ID" value="NZ_JBJHZX010000007.1"/>
</dbReference>
<evidence type="ECO:0000256" key="2">
    <source>
        <dbReference type="ARBA" id="ARBA00023136"/>
    </source>
</evidence>
<reference evidence="5 6" key="1">
    <citation type="submission" date="2024-11" db="EMBL/GenBank/DDBJ databases">
        <authorList>
            <person name="Heng Y.C."/>
            <person name="Lim A.C.H."/>
            <person name="Lee J.K.Y."/>
            <person name="Kittelmann S."/>
        </authorList>
    </citation>
    <scope>NUCLEOTIDE SEQUENCE [LARGE SCALE GENOMIC DNA]</scope>
    <source>
        <strain evidence="5 6">WILCCON 0269</strain>
    </source>
</reference>
<dbReference type="PANTHER" id="PTHR22550">
    <property type="entry name" value="SPORE GERMINATION PROTEIN"/>
    <property type="match status" value="1"/>
</dbReference>
<evidence type="ECO:0000313" key="6">
    <source>
        <dbReference type="Proteomes" id="UP001623660"/>
    </source>
</evidence>
<keyword evidence="6" id="KW-1185">Reference proteome</keyword>
<sequence length="496" mass="55483">MNENNNAFQEKLTENYEENLLKVERILTDCPDIVRTKVSLHAGKKGCFFYVQGLVDINLIQRDFINPIINLKDLNSNEVKSIQNIIPVGGISYPININDIVNEIVLGNTVFIGEGLKFSISCALKKFDKRNIIEPTTEKNVRGSHDGLVEDINTNIAILRMRMKNPNLKFKIFKVGTSTNQTLAIAYLQNIANDVLLNTLCKKISTIDYDGLIDSGFIEQMITDHPYSLFPQYNATERPDRITASLLEGKFAIILESTPVVLITPVNFYSFIQAPDDYNINWLAGSFLRLLRMVCLVLAIFLPSTYIAVISYNYYVMPIGFLVNVAEARSRVPFPPIVEALFMELFIEMLREATIRLPTYISTTVGVVGGLIIGQSAVQAGVVSNQMVIVVAVTAIATFTIPMYDMGIALRITRFLVMIAAAVFGMVGIVISVLLLIAHLIVLESLGQPYLQPIEPLKLREIKDANIRAQIKHLKRRPDVAKPKDKWRGTGNEEAE</sequence>
<feature type="compositionally biased region" description="Basic and acidic residues" evidence="3">
    <location>
        <begin position="477"/>
        <end position="488"/>
    </location>
</feature>
<dbReference type="PANTHER" id="PTHR22550:SF5">
    <property type="entry name" value="LEUCINE ZIPPER PROTEIN 4"/>
    <property type="match status" value="1"/>
</dbReference>
<protein>
    <submittedName>
        <fullName evidence="5">Spore germination protein</fullName>
    </submittedName>
</protein>
<dbReference type="EMBL" id="JBJHZX010000007">
    <property type="protein sequence ID" value="MFL0195181.1"/>
    <property type="molecule type" value="Genomic_DNA"/>
</dbReference>
<proteinExistence type="inferred from homology"/>
<dbReference type="InterPro" id="IPR004995">
    <property type="entry name" value="Spore_Ger"/>
</dbReference>
<dbReference type="Proteomes" id="UP001623660">
    <property type="component" value="Unassembled WGS sequence"/>
</dbReference>
<dbReference type="Pfam" id="PF03323">
    <property type="entry name" value="GerA"/>
    <property type="match status" value="1"/>
</dbReference>
<keyword evidence="4" id="KW-0812">Transmembrane</keyword>
<gene>
    <name evidence="5" type="ORF">ACJDU8_06320</name>
</gene>
<name>A0ABW8SIL0_9CLOT</name>
<dbReference type="PIRSF" id="PIRSF005690">
    <property type="entry name" value="GerBA"/>
    <property type="match status" value="1"/>
</dbReference>
<evidence type="ECO:0000313" key="5">
    <source>
        <dbReference type="EMBL" id="MFL0195181.1"/>
    </source>
</evidence>
<feature type="transmembrane region" description="Helical" evidence="4">
    <location>
        <begin position="384"/>
        <end position="404"/>
    </location>
</feature>
<dbReference type="InterPro" id="IPR050768">
    <property type="entry name" value="UPF0353/GerABKA_families"/>
</dbReference>
<feature type="transmembrane region" description="Helical" evidence="4">
    <location>
        <begin position="416"/>
        <end position="442"/>
    </location>
</feature>
<evidence type="ECO:0000256" key="1">
    <source>
        <dbReference type="ARBA" id="ARBA00005278"/>
    </source>
</evidence>